<feature type="transmembrane region" description="Helical" evidence="9">
    <location>
        <begin position="277"/>
        <end position="302"/>
    </location>
</feature>
<dbReference type="InterPro" id="IPR029044">
    <property type="entry name" value="Nucleotide-diphossugar_trans"/>
</dbReference>
<dbReference type="GO" id="GO:0005886">
    <property type="term" value="C:plasma membrane"/>
    <property type="evidence" value="ECO:0007669"/>
    <property type="project" value="UniProtKB-SubCell"/>
</dbReference>
<evidence type="ECO:0000313" key="12">
    <source>
        <dbReference type="Proteomes" id="UP000245212"/>
    </source>
</evidence>
<keyword evidence="7 9" id="KW-0472">Membrane</keyword>
<sequence>MNARLPVSYSTQTRHSPTLSILIPVYNEIEVLPLCLERLGTVLTALDCSHEIIFVDDGSRDGSADWLAAHVCSHDNLKLIRLSRNFGKEAAMSAGLQHCSGEATIILDADLQDPPELVPDMLAAWRAGADVVAMRRRSRAGEPWHKKLSAHLYYRLLGHLSNAPIPPDTGDFRLLSRRAVQALNQLPERTRYMKGLFAWVGFPTTVMFYDRAPRAAGTTKWGYRALLALALEGITSFSVRPLRWTAGLGAVTATAGLAYGAFIAIKTVMLGEAVQGYPSLVAIMSILGGAQLIALGLLGEYVGKTYIEAKQRPLFLVRDILQSPPAYARQHTEETHHAHA</sequence>
<evidence type="ECO:0000256" key="1">
    <source>
        <dbReference type="ARBA" id="ARBA00004651"/>
    </source>
</evidence>
<dbReference type="RefSeq" id="WP_109061104.1">
    <property type="nucleotide sequence ID" value="NZ_QETA01000002.1"/>
</dbReference>
<evidence type="ECO:0000256" key="7">
    <source>
        <dbReference type="ARBA" id="ARBA00023136"/>
    </source>
</evidence>
<dbReference type="EMBL" id="QETA01000002">
    <property type="protein sequence ID" value="PWF23826.1"/>
    <property type="molecule type" value="Genomic_DNA"/>
</dbReference>
<dbReference type="PANTHER" id="PTHR48090:SF1">
    <property type="entry name" value="PROPHAGE BACTOPRENOL GLUCOSYL TRANSFERASE HOMOLOG"/>
    <property type="match status" value="1"/>
</dbReference>
<evidence type="ECO:0000256" key="9">
    <source>
        <dbReference type="SAM" id="Phobius"/>
    </source>
</evidence>
<reference evidence="12" key="1">
    <citation type="submission" date="2018-05" db="EMBL/GenBank/DDBJ databases">
        <authorList>
            <person name="Li Y."/>
        </authorList>
    </citation>
    <scope>NUCLEOTIDE SEQUENCE [LARGE SCALE GENOMIC DNA]</scope>
    <source>
        <strain evidence="12">3d-2-2</strain>
    </source>
</reference>
<feature type="domain" description="Glycosyltransferase 2-like" evidence="10">
    <location>
        <begin position="20"/>
        <end position="181"/>
    </location>
</feature>
<dbReference type="PANTHER" id="PTHR48090">
    <property type="entry name" value="UNDECAPRENYL-PHOSPHATE 4-DEOXY-4-FORMAMIDO-L-ARABINOSE TRANSFERASE-RELATED"/>
    <property type="match status" value="1"/>
</dbReference>
<evidence type="ECO:0000256" key="3">
    <source>
        <dbReference type="ARBA" id="ARBA00022676"/>
    </source>
</evidence>
<dbReference type="InterPro" id="IPR050256">
    <property type="entry name" value="Glycosyltransferase_2"/>
</dbReference>
<feature type="transmembrane region" description="Helical" evidence="9">
    <location>
        <begin position="246"/>
        <end position="265"/>
    </location>
</feature>
<gene>
    <name evidence="11" type="ORF">DD235_05650</name>
</gene>
<dbReference type="AlphaFoldDB" id="A0A2V1K163"/>
<keyword evidence="3" id="KW-0328">Glycosyltransferase</keyword>
<name>A0A2V1K163_9BURK</name>
<comment type="similarity">
    <text evidence="8">Belongs to the glycosyltransferase 2 family. GtrB subfamily.</text>
</comment>
<evidence type="ECO:0000259" key="10">
    <source>
        <dbReference type="Pfam" id="PF00535"/>
    </source>
</evidence>
<protein>
    <submittedName>
        <fullName evidence="11">Glycosyltransferase</fullName>
    </submittedName>
</protein>
<dbReference type="Gene3D" id="3.90.550.10">
    <property type="entry name" value="Spore Coat Polysaccharide Biosynthesis Protein SpsA, Chain A"/>
    <property type="match status" value="1"/>
</dbReference>
<comment type="caution">
    <text evidence="11">The sequence shown here is derived from an EMBL/GenBank/DDBJ whole genome shotgun (WGS) entry which is preliminary data.</text>
</comment>
<organism evidence="11 12">
    <name type="scientific">Corticimicrobacter populi</name>
    <dbReference type="NCBI Taxonomy" id="2175229"/>
    <lineage>
        <taxon>Bacteria</taxon>
        <taxon>Pseudomonadati</taxon>
        <taxon>Pseudomonadota</taxon>
        <taxon>Betaproteobacteria</taxon>
        <taxon>Burkholderiales</taxon>
        <taxon>Alcaligenaceae</taxon>
        <taxon>Corticimicrobacter</taxon>
    </lineage>
</organism>
<dbReference type="InterPro" id="IPR001173">
    <property type="entry name" value="Glyco_trans_2-like"/>
</dbReference>
<dbReference type="Pfam" id="PF00535">
    <property type="entry name" value="Glycos_transf_2"/>
    <property type="match status" value="1"/>
</dbReference>
<dbReference type="CDD" id="cd04187">
    <property type="entry name" value="DPM1_like_bac"/>
    <property type="match status" value="1"/>
</dbReference>
<accession>A0A2V1K163</accession>
<keyword evidence="5 9" id="KW-0812">Transmembrane</keyword>
<dbReference type="GO" id="GO:0016757">
    <property type="term" value="F:glycosyltransferase activity"/>
    <property type="evidence" value="ECO:0007669"/>
    <property type="project" value="UniProtKB-KW"/>
</dbReference>
<keyword evidence="4 11" id="KW-0808">Transferase</keyword>
<comment type="subcellular location">
    <subcellularLocation>
        <location evidence="1">Cell membrane</location>
        <topology evidence="1">Multi-pass membrane protein</topology>
    </subcellularLocation>
</comment>
<evidence type="ECO:0000256" key="6">
    <source>
        <dbReference type="ARBA" id="ARBA00022989"/>
    </source>
</evidence>
<evidence type="ECO:0000256" key="5">
    <source>
        <dbReference type="ARBA" id="ARBA00022692"/>
    </source>
</evidence>
<proteinExistence type="inferred from homology"/>
<evidence type="ECO:0000256" key="8">
    <source>
        <dbReference type="ARBA" id="ARBA00038152"/>
    </source>
</evidence>
<dbReference type="SUPFAM" id="SSF53448">
    <property type="entry name" value="Nucleotide-diphospho-sugar transferases"/>
    <property type="match status" value="1"/>
</dbReference>
<dbReference type="Proteomes" id="UP000245212">
    <property type="component" value="Unassembled WGS sequence"/>
</dbReference>
<dbReference type="FunFam" id="3.90.550.10:FF:000079">
    <property type="entry name" value="Probable glycosyl transferase"/>
    <property type="match status" value="1"/>
</dbReference>
<evidence type="ECO:0000313" key="11">
    <source>
        <dbReference type="EMBL" id="PWF23826.1"/>
    </source>
</evidence>
<keyword evidence="6 9" id="KW-1133">Transmembrane helix</keyword>
<evidence type="ECO:0000256" key="4">
    <source>
        <dbReference type="ARBA" id="ARBA00022679"/>
    </source>
</evidence>
<keyword evidence="2" id="KW-1003">Cell membrane</keyword>
<evidence type="ECO:0000256" key="2">
    <source>
        <dbReference type="ARBA" id="ARBA00022475"/>
    </source>
</evidence>
<keyword evidence="12" id="KW-1185">Reference proteome</keyword>